<dbReference type="InterPro" id="IPR001753">
    <property type="entry name" value="Enoyl-CoA_hydra/iso"/>
</dbReference>
<dbReference type="EMBL" id="CAJZBQ010000005">
    <property type="protein sequence ID" value="CAG9311935.1"/>
    <property type="molecule type" value="Genomic_DNA"/>
</dbReference>
<comment type="caution">
    <text evidence="1">The sequence shown here is derived from an EMBL/GenBank/DDBJ whole genome shotgun (WGS) entry which is preliminary data.</text>
</comment>
<accession>A0AAU9IR14</accession>
<proteinExistence type="predicted"/>
<sequence>MSRKRLSIIAQHLCSAEWLATYQETSDGVAIITINRPSKLNFLNKEMWDQLNSYLLQAESNPNIKVIILAGIGKPFANGESLPAKEELIASPVIINDPTDNWFGQLASMKKPIIAPVNDYVCDEDFEIAMICDIVIANSTARFVIPKSKMRLIHGAVGTESSVKTARKLQVTELVLVGDVISADEAKRIGLINKVVENTLDEAITAAKETASSPLGDILTAKKAISLYMKQVYQKGSSTNYIYLNKQK</sequence>
<dbReference type="Proteomes" id="UP001162131">
    <property type="component" value="Unassembled WGS sequence"/>
</dbReference>
<dbReference type="PANTHER" id="PTHR11941">
    <property type="entry name" value="ENOYL-COA HYDRATASE-RELATED"/>
    <property type="match status" value="1"/>
</dbReference>
<dbReference type="AlphaFoldDB" id="A0AAU9IR14"/>
<reference evidence="1" key="1">
    <citation type="submission" date="2021-09" db="EMBL/GenBank/DDBJ databases">
        <authorList>
            <consortium name="AG Swart"/>
            <person name="Singh M."/>
            <person name="Singh A."/>
            <person name="Seah K."/>
            <person name="Emmerich C."/>
        </authorList>
    </citation>
    <scope>NUCLEOTIDE SEQUENCE</scope>
    <source>
        <strain evidence="1">ATCC30299</strain>
    </source>
</reference>
<dbReference type="GO" id="GO:0003824">
    <property type="term" value="F:catalytic activity"/>
    <property type="evidence" value="ECO:0007669"/>
    <property type="project" value="UniProtKB-ARBA"/>
</dbReference>
<dbReference type="Pfam" id="PF00378">
    <property type="entry name" value="ECH_1"/>
    <property type="match status" value="1"/>
</dbReference>
<evidence type="ECO:0000313" key="1">
    <source>
        <dbReference type="EMBL" id="CAG9311935.1"/>
    </source>
</evidence>
<dbReference type="Gene3D" id="3.90.226.10">
    <property type="entry name" value="2-enoyl-CoA Hydratase, Chain A, domain 1"/>
    <property type="match status" value="1"/>
</dbReference>
<dbReference type="InterPro" id="IPR029045">
    <property type="entry name" value="ClpP/crotonase-like_dom_sf"/>
</dbReference>
<dbReference type="PANTHER" id="PTHR11941:SF54">
    <property type="entry name" value="ENOYL-COA HYDRATASE, MITOCHONDRIAL"/>
    <property type="match status" value="1"/>
</dbReference>
<dbReference type="SUPFAM" id="SSF52096">
    <property type="entry name" value="ClpP/crotonase"/>
    <property type="match status" value="1"/>
</dbReference>
<dbReference type="CDD" id="cd06558">
    <property type="entry name" value="crotonase-like"/>
    <property type="match status" value="1"/>
</dbReference>
<evidence type="ECO:0008006" key="3">
    <source>
        <dbReference type="Google" id="ProtNLM"/>
    </source>
</evidence>
<name>A0AAU9IR14_9CILI</name>
<protein>
    <recommendedName>
        <fullName evidence="3">Enoyl-CoA hydratase</fullName>
    </recommendedName>
</protein>
<gene>
    <name evidence="1" type="ORF">BSTOLATCC_MIC5194</name>
</gene>
<keyword evidence="2" id="KW-1185">Reference proteome</keyword>
<organism evidence="1 2">
    <name type="scientific">Blepharisma stoltei</name>
    <dbReference type="NCBI Taxonomy" id="1481888"/>
    <lineage>
        <taxon>Eukaryota</taxon>
        <taxon>Sar</taxon>
        <taxon>Alveolata</taxon>
        <taxon>Ciliophora</taxon>
        <taxon>Postciliodesmatophora</taxon>
        <taxon>Heterotrichea</taxon>
        <taxon>Heterotrichida</taxon>
        <taxon>Blepharismidae</taxon>
        <taxon>Blepharisma</taxon>
    </lineage>
</organism>
<dbReference type="GO" id="GO:0006635">
    <property type="term" value="P:fatty acid beta-oxidation"/>
    <property type="evidence" value="ECO:0007669"/>
    <property type="project" value="TreeGrafter"/>
</dbReference>
<evidence type="ECO:0000313" key="2">
    <source>
        <dbReference type="Proteomes" id="UP001162131"/>
    </source>
</evidence>